<evidence type="ECO:0000313" key="5">
    <source>
        <dbReference type="EMBL" id="OCH97078.1"/>
    </source>
</evidence>
<reference evidence="4 6" key="1">
    <citation type="submission" date="2015-11" db="EMBL/GenBank/DDBJ databases">
        <title>Genomic analysis of 38 Legionella species identifies large and diverse effector repertoires.</title>
        <authorList>
            <person name="Burstein D."/>
            <person name="Amaro F."/>
            <person name="Zusman T."/>
            <person name="Lifshitz Z."/>
            <person name="Cohen O."/>
            <person name="Gilbert J.A."/>
            <person name="Pupko T."/>
            <person name="Shuman H.A."/>
            <person name="Segal G."/>
        </authorList>
    </citation>
    <scope>NUCLEOTIDE SEQUENCE [LARGE SCALE GENOMIC DNA]</scope>
    <source>
        <strain evidence="4 6">JA-26-G1-E2</strain>
    </source>
</reference>
<dbReference type="Proteomes" id="UP000093336">
    <property type="component" value="Unassembled WGS sequence"/>
</dbReference>
<evidence type="ECO:0000313" key="4">
    <source>
        <dbReference type="EMBL" id="KTD08455.1"/>
    </source>
</evidence>
<feature type="chain" id="PRO_5006914205" evidence="2">
    <location>
        <begin position="29"/>
        <end position="372"/>
    </location>
</feature>
<feature type="coiled-coil region" evidence="1">
    <location>
        <begin position="30"/>
        <end position="113"/>
    </location>
</feature>
<dbReference type="OrthoDB" id="9784703at2"/>
<dbReference type="PANTHER" id="PTHR21666:SF270">
    <property type="entry name" value="MUREIN HYDROLASE ACTIVATOR ENVC"/>
    <property type="match status" value="1"/>
</dbReference>
<reference evidence="5 7" key="2">
    <citation type="submission" date="2016-05" db="EMBL/GenBank/DDBJ databases">
        <authorList>
            <person name="Prochazka B."/>
            <person name="Indra A."/>
            <person name="Hasenberger P."/>
            <person name="Blaschitz M."/>
            <person name="Wagner L."/>
            <person name="Wewalka G."/>
            <person name="Sorschag S."/>
            <person name="Schmid D."/>
            <person name="Ruppitsch W."/>
        </authorList>
    </citation>
    <scope>NUCLEOTIDE SEQUENCE [LARGE SCALE GENOMIC DNA]</scope>
    <source>
        <strain evidence="5 7">974010_12</strain>
    </source>
</reference>
<dbReference type="InterPro" id="IPR050570">
    <property type="entry name" value="Cell_wall_metabolism_enzyme"/>
</dbReference>
<dbReference type="Gene3D" id="6.10.250.3150">
    <property type="match status" value="1"/>
</dbReference>
<organism evidence="4 6">
    <name type="scientific">Legionella jamestowniensis</name>
    <dbReference type="NCBI Taxonomy" id="455"/>
    <lineage>
        <taxon>Bacteria</taxon>
        <taxon>Pseudomonadati</taxon>
        <taxon>Pseudomonadota</taxon>
        <taxon>Gammaproteobacteria</taxon>
        <taxon>Legionellales</taxon>
        <taxon>Legionellaceae</taxon>
        <taxon>Legionella</taxon>
    </lineage>
</organism>
<dbReference type="EMBL" id="LYOZ01000052">
    <property type="protein sequence ID" value="OCH97078.1"/>
    <property type="molecule type" value="Genomic_DNA"/>
</dbReference>
<proteinExistence type="predicted"/>
<protein>
    <submittedName>
        <fullName evidence="5">Peptidase M24</fullName>
    </submittedName>
    <submittedName>
        <fullName evidence="4">Peptidase, M23/M37 family</fullName>
    </submittedName>
</protein>
<evidence type="ECO:0000313" key="7">
    <source>
        <dbReference type="Proteomes" id="UP000093336"/>
    </source>
</evidence>
<feature type="signal peptide" evidence="2">
    <location>
        <begin position="1"/>
        <end position="28"/>
    </location>
</feature>
<dbReference type="Proteomes" id="UP000054715">
    <property type="component" value="Unassembled WGS sequence"/>
</dbReference>
<evidence type="ECO:0000256" key="2">
    <source>
        <dbReference type="SAM" id="SignalP"/>
    </source>
</evidence>
<dbReference type="PANTHER" id="PTHR21666">
    <property type="entry name" value="PEPTIDASE-RELATED"/>
    <property type="match status" value="1"/>
</dbReference>
<dbReference type="EMBL" id="LNYG01000013">
    <property type="protein sequence ID" value="KTD08455.1"/>
    <property type="molecule type" value="Genomic_DNA"/>
</dbReference>
<accession>A0A0W0UL72</accession>
<evidence type="ECO:0000256" key="1">
    <source>
        <dbReference type="SAM" id="Coils"/>
    </source>
</evidence>
<dbReference type="CDD" id="cd12797">
    <property type="entry name" value="M23_peptidase"/>
    <property type="match status" value="1"/>
</dbReference>
<dbReference type="RefSeq" id="WP_058450473.1">
    <property type="nucleotide sequence ID" value="NZ_CAAAJF010000001.1"/>
</dbReference>
<dbReference type="STRING" id="455.Ljam_2650"/>
<dbReference type="InterPro" id="IPR016047">
    <property type="entry name" value="M23ase_b-sheet_dom"/>
</dbReference>
<feature type="coiled-coil region" evidence="1">
    <location>
        <begin position="177"/>
        <end position="243"/>
    </location>
</feature>
<gene>
    <name evidence="5" type="ORF">A8135_05455</name>
    <name evidence="4" type="ORF">Ljam_2650</name>
</gene>
<dbReference type="Pfam" id="PF01551">
    <property type="entry name" value="Peptidase_M23"/>
    <property type="match status" value="1"/>
</dbReference>
<evidence type="ECO:0000259" key="3">
    <source>
        <dbReference type="Pfam" id="PF01551"/>
    </source>
</evidence>
<dbReference type="InterPro" id="IPR011055">
    <property type="entry name" value="Dup_hybrid_motif"/>
</dbReference>
<keyword evidence="2" id="KW-0732">Signal</keyword>
<dbReference type="AlphaFoldDB" id="A0A0W0UL72"/>
<sequence length="372" mass="42625">MTLQIKTSAVLRCVLFLFLINSAWSESAAIVQTKTKLKKLDSQIHKLKQTLASANDRRGVLNQELAATEKQIGEGIRQLRTIQNDMTSKQQKIVMLQQHLNELNKQLAVQQQLLATHVKTRYKMGQYEPLKWIINQDEPYAISRLLTFYQYLIQSRQKIIDQIDNTKRNITLNQDSLKTELTEQQQLQNKLNSHQQQLEHTKHYHTAVIQSLNNEIQTQQHMLEEYERNKDNLTNLLKTLALQSVMQAKKPFTQMRHKLPRPVPGSRNAFQKMNQGVTFFAAEGTPVTAVYPGKIVFSDWLNGYGLLLIIDHGQGFMTLYAHNQSLFKSKGSSVLQGEAIAAVGHSGGLKQNGLYFEVRHRGKAVPPLEWLF</sequence>
<dbReference type="PATRIC" id="fig|455.5.peg.2786"/>
<feature type="domain" description="M23ase beta-sheet core" evidence="3">
    <location>
        <begin position="273"/>
        <end position="367"/>
    </location>
</feature>
<keyword evidence="1" id="KW-0175">Coiled coil</keyword>
<evidence type="ECO:0000313" key="6">
    <source>
        <dbReference type="Proteomes" id="UP000054715"/>
    </source>
</evidence>
<dbReference type="GO" id="GO:0004222">
    <property type="term" value="F:metalloendopeptidase activity"/>
    <property type="evidence" value="ECO:0007669"/>
    <property type="project" value="TreeGrafter"/>
</dbReference>
<keyword evidence="7" id="KW-1185">Reference proteome</keyword>
<dbReference type="Gene3D" id="2.70.70.10">
    <property type="entry name" value="Glucose Permease (Domain IIA)"/>
    <property type="match status" value="1"/>
</dbReference>
<name>A0A0W0UL72_9GAMM</name>
<comment type="caution">
    <text evidence="4">The sequence shown here is derived from an EMBL/GenBank/DDBJ whole genome shotgun (WGS) entry which is preliminary data.</text>
</comment>
<dbReference type="SUPFAM" id="SSF51261">
    <property type="entry name" value="Duplicated hybrid motif"/>
    <property type="match status" value="1"/>
</dbReference>